<comment type="caution">
    <text evidence="1">The sequence shown here is derived from an EMBL/GenBank/DDBJ whole genome shotgun (WGS) entry which is preliminary data.</text>
</comment>
<dbReference type="InterPro" id="IPR022551">
    <property type="entry name" value="BrxC"/>
</dbReference>
<accession>A0A934X080</accession>
<dbReference type="AlphaFoldDB" id="A0A934X080"/>
<dbReference type="Gene3D" id="3.40.30.10">
    <property type="entry name" value="Glutaredoxin"/>
    <property type="match status" value="1"/>
</dbReference>
<dbReference type="InterPro" id="IPR036249">
    <property type="entry name" value="Thioredoxin-like_sf"/>
</dbReference>
<dbReference type="Pfam" id="PF11009">
    <property type="entry name" value="BrxC"/>
    <property type="match status" value="1"/>
</dbReference>
<dbReference type="Proteomes" id="UP000611723">
    <property type="component" value="Unassembled WGS sequence"/>
</dbReference>
<organism evidence="1 2">
    <name type="scientific">Marivirga aurantiaca</name>
    <dbReference type="NCBI Taxonomy" id="2802615"/>
    <lineage>
        <taxon>Bacteria</taxon>
        <taxon>Pseudomonadati</taxon>
        <taxon>Bacteroidota</taxon>
        <taxon>Cytophagia</taxon>
        <taxon>Cytophagales</taxon>
        <taxon>Marivirgaceae</taxon>
        <taxon>Marivirga</taxon>
    </lineage>
</organism>
<evidence type="ECO:0000313" key="2">
    <source>
        <dbReference type="Proteomes" id="UP000611723"/>
    </source>
</evidence>
<keyword evidence="2" id="KW-1185">Reference proteome</keyword>
<evidence type="ECO:0000313" key="1">
    <source>
        <dbReference type="EMBL" id="MBK6266493.1"/>
    </source>
</evidence>
<dbReference type="SUPFAM" id="SSF52833">
    <property type="entry name" value="Thioredoxin-like"/>
    <property type="match status" value="1"/>
</dbReference>
<reference evidence="1" key="1">
    <citation type="submission" date="2021-01" db="EMBL/GenBank/DDBJ databases">
        <title>Marivirga aurantiaca sp. nov., isolated from intertidal surface sediments.</title>
        <authorList>
            <person name="Zhang M."/>
        </authorList>
    </citation>
    <scope>NUCLEOTIDE SEQUENCE</scope>
    <source>
        <strain evidence="1">S37H4</strain>
    </source>
</reference>
<name>A0A934X080_9BACT</name>
<proteinExistence type="predicted"/>
<sequence length="113" mass="12919">MNWKKLNNVEMLQSIAEDKSDKSIIIFKHSTSCSISSMALNRLERSWDENEMAQVEAYYLDLLSYRDVSNAIAEKFGIEHQSPQILVIKNGSCIYDNSHMGINYQALKEEALA</sequence>
<dbReference type="EMBL" id="JAEQBW010000008">
    <property type="protein sequence ID" value="MBK6266493.1"/>
    <property type="molecule type" value="Genomic_DNA"/>
</dbReference>
<gene>
    <name evidence="1" type="primary">ytxJ</name>
    <name evidence="1" type="ORF">JKA74_15720</name>
</gene>
<dbReference type="NCBIfam" id="TIGR04019">
    <property type="entry name" value="B_thiol_YtxJ"/>
    <property type="match status" value="1"/>
</dbReference>
<protein>
    <submittedName>
        <fullName evidence="1">Bacillithiol system redox-active protein YtxJ</fullName>
    </submittedName>
</protein>